<evidence type="ECO:0000313" key="3">
    <source>
        <dbReference type="EMBL" id="MCG9972436.1"/>
    </source>
</evidence>
<name>A0A9X2A808_9FLAO</name>
<keyword evidence="1" id="KW-0732">Signal</keyword>
<feature type="chain" id="PRO_5040924804" evidence="1">
    <location>
        <begin position="19"/>
        <end position="623"/>
    </location>
</feature>
<evidence type="ECO:0000256" key="1">
    <source>
        <dbReference type="SAM" id="SignalP"/>
    </source>
</evidence>
<feature type="signal peptide" evidence="1">
    <location>
        <begin position="1"/>
        <end position="18"/>
    </location>
</feature>
<evidence type="ECO:0000259" key="2">
    <source>
        <dbReference type="Pfam" id="PF19081"/>
    </source>
</evidence>
<dbReference type="NCBIfam" id="TIGR04131">
    <property type="entry name" value="Bac_Flav_CTERM"/>
    <property type="match status" value="1"/>
</dbReference>
<sequence length="623" mass="68508">MRFFTLLFCLFAVLQVQAQLGFCSGSKGDAIFHEDFGEGNGPGEELPAGVTNYSFVQSGPYDGQYTIADFSYGLNSWHQISPNTAISNGKALIVNADYAAGRFYRKEISGLCENTTYEFSAFLINIHDRGSAVCMDGGIPVNVRFEIWDNTDSILLKSGNTGDIPSTASPTWKQYALTFQSEPGQDTVILKMFNNGEGGCGNDLAIDDIMFRSCGDLTDISADRGSDRVYTICEENTPAEISLRATPDNSVYQQHFFQWQNSFDGEIWQDIQGANSSDYMENSVNSTTYFRVKVAEDAVNLSSNKCSSASEPFLVEVIETPEAPINNGDISICSDEEIPALSVMAGQDESVYWYDAPTGGNLLAEVSPSFLAETSGTYYAEARKLNADCAGSNRTAVRLTINAVPEVIDEIMQICPDSNLTLDAGMAGNDYLWNSGETSQSITVSSPGTFTVEITNPSGCSSVKTYEVEDVPNVEIAEIISEEGSVTIVPEFSGDFLFSVDGINYQSSNFFEYLPGGIYKAYMKDLANCKTVVKEFPHIVVPKFITPNNDGYNDSFRLKGLEYFENSSIEIFDRYGRLLKMGKGEDFIWQGQFGGKDLPAADYWYRISILGFPDRKGSFSLIR</sequence>
<comment type="caution">
    <text evidence="3">The sequence shown here is derived from an EMBL/GenBank/DDBJ whole genome shotgun (WGS) entry which is preliminary data.</text>
</comment>
<organism evidence="3 4">
    <name type="scientific">Christiangramia crocea</name>
    <dbReference type="NCBI Taxonomy" id="2904124"/>
    <lineage>
        <taxon>Bacteria</taxon>
        <taxon>Pseudomonadati</taxon>
        <taxon>Bacteroidota</taxon>
        <taxon>Flavobacteriia</taxon>
        <taxon>Flavobacteriales</taxon>
        <taxon>Flavobacteriaceae</taxon>
        <taxon>Christiangramia</taxon>
    </lineage>
</organism>
<protein>
    <submittedName>
        <fullName evidence="3">T9SS type B sorting domain-containing protein</fullName>
    </submittedName>
</protein>
<dbReference type="EMBL" id="JAJSON010000025">
    <property type="protein sequence ID" value="MCG9972436.1"/>
    <property type="molecule type" value="Genomic_DNA"/>
</dbReference>
<dbReference type="Pfam" id="PF19081">
    <property type="entry name" value="Ig_7"/>
    <property type="match status" value="1"/>
</dbReference>
<gene>
    <name evidence="3" type="ORF">LU635_12370</name>
</gene>
<evidence type="ECO:0000313" key="4">
    <source>
        <dbReference type="Proteomes" id="UP001139344"/>
    </source>
</evidence>
<proteinExistence type="predicted"/>
<dbReference type="InterPro" id="IPR026341">
    <property type="entry name" value="T9SS_type_B"/>
</dbReference>
<dbReference type="CDD" id="cd00146">
    <property type="entry name" value="PKD"/>
    <property type="match status" value="1"/>
</dbReference>
<accession>A0A9X2A808</accession>
<dbReference type="Gene3D" id="2.60.120.260">
    <property type="entry name" value="Galactose-binding domain-like"/>
    <property type="match status" value="1"/>
</dbReference>
<reference evidence="3" key="1">
    <citation type="submission" date="2021-12" db="EMBL/GenBank/DDBJ databases">
        <title>Description of Gramella crocea sp. nov., a new bacterium isolated from activated sludge.</title>
        <authorList>
            <person name="Zhang X."/>
        </authorList>
    </citation>
    <scope>NUCLEOTIDE SEQUENCE</scope>
    <source>
        <strain evidence="3">YB25</strain>
    </source>
</reference>
<dbReference type="RefSeq" id="WP_240099691.1">
    <property type="nucleotide sequence ID" value="NZ_JAJSON010000025.1"/>
</dbReference>
<feature type="domain" description="Ig-like" evidence="2">
    <location>
        <begin position="321"/>
        <end position="402"/>
    </location>
</feature>
<dbReference type="Pfam" id="PF13585">
    <property type="entry name" value="CHU_C"/>
    <property type="match status" value="1"/>
</dbReference>
<dbReference type="InterPro" id="IPR044023">
    <property type="entry name" value="Ig_7"/>
</dbReference>
<keyword evidence="4" id="KW-1185">Reference proteome</keyword>
<dbReference type="AlphaFoldDB" id="A0A9X2A808"/>
<dbReference type="Proteomes" id="UP001139344">
    <property type="component" value="Unassembled WGS sequence"/>
</dbReference>